<gene>
    <name evidence="1" type="ORF">SAMN05660226_02246</name>
</gene>
<dbReference type="STRING" id="623280.SAMN05660226_02246"/>
<name>A0A1T5CHQ5_9SPHI</name>
<dbReference type="RefSeq" id="WP_079716921.1">
    <property type="nucleotide sequence ID" value="NZ_FUYS01000004.1"/>
</dbReference>
<accession>A0A1T5CHQ5</accession>
<proteinExistence type="predicted"/>
<dbReference type="EMBL" id="FUYS01000004">
    <property type="protein sequence ID" value="SKB59025.1"/>
    <property type="molecule type" value="Genomic_DNA"/>
</dbReference>
<dbReference type="Proteomes" id="UP000190541">
    <property type="component" value="Unassembled WGS sequence"/>
</dbReference>
<organism evidence="1 2">
    <name type="scientific">Parapedobacter luteus</name>
    <dbReference type="NCBI Taxonomy" id="623280"/>
    <lineage>
        <taxon>Bacteria</taxon>
        <taxon>Pseudomonadati</taxon>
        <taxon>Bacteroidota</taxon>
        <taxon>Sphingobacteriia</taxon>
        <taxon>Sphingobacteriales</taxon>
        <taxon>Sphingobacteriaceae</taxon>
        <taxon>Parapedobacter</taxon>
    </lineage>
</organism>
<reference evidence="1 2" key="1">
    <citation type="submission" date="2017-02" db="EMBL/GenBank/DDBJ databases">
        <authorList>
            <person name="Peterson S.W."/>
        </authorList>
    </citation>
    <scope>NUCLEOTIDE SEQUENCE [LARGE SCALE GENOMIC DNA]</scope>
    <source>
        <strain evidence="1 2">DSM 22899</strain>
    </source>
</reference>
<evidence type="ECO:0000313" key="1">
    <source>
        <dbReference type="EMBL" id="SKB59025.1"/>
    </source>
</evidence>
<protein>
    <submittedName>
        <fullName evidence="1">Uncharacterized protein</fullName>
    </submittedName>
</protein>
<dbReference type="OrthoDB" id="9942604at2"/>
<evidence type="ECO:0000313" key="2">
    <source>
        <dbReference type="Proteomes" id="UP000190541"/>
    </source>
</evidence>
<dbReference type="AlphaFoldDB" id="A0A1T5CHQ5"/>
<keyword evidence="2" id="KW-1185">Reference proteome</keyword>
<sequence length="102" mass="12542">MLLEKLALFLDGKRGFRYVRRDYQMEIWLSDMEELPVVVSCLNSCRYIISLRDFVYELRDEERAYHYIIRVFFHMDRISIDYNVMRRKLPASSDEKQTSYER</sequence>